<keyword evidence="1" id="KW-1015">Disulfide bond</keyword>
<keyword evidence="4" id="KW-1185">Reference proteome</keyword>
<dbReference type="PANTHER" id="PTHR42852:SF17">
    <property type="entry name" value="THIOREDOXIN-LIKE PROTEIN HI_1115"/>
    <property type="match status" value="1"/>
</dbReference>
<reference evidence="3 4" key="1">
    <citation type="submission" date="2017-01" db="EMBL/GenBank/DDBJ databases">
        <title>Genome analysis of Paenibacillus selenitrireducens ES3-24.</title>
        <authorList>
            <person name="Xu D."/>
            <person name="Yao R."/>
            <person name="Zheng S."/>
        </authorList>
    </citation>
    <scope>NUCLEOTIDE SEQUENCE [LARGE SCALE GENOMIC DNA]</scope>
    <source>
        <strain evidence="3 4">ES3-24</strain>
    </source>
</reference>
<name>A0A1T2WZR2_9BACL</name>
<organism evidence="3 4">
    <name type="scientific">Paenibacillus selenitireducens</name>
    <dbReference type="NCBI Taxonomy" id="1324314"/>
    <lineage>
        <taxon>Bacteria</taxon>
        <taxon>Bacillati</taxon>
        <taxon>Bacillota</taxon>
        <taxon>Bacilli</taxon>
        <taxon>Bacillales</taxon>
        <taxon>Paenibacillaceae</taxon>
        <taxon>Paenibacillus</taxon>
    </lineage>
</organism>
<dbReference type="Proteomes" id="UP000190188">
    <property type="component" value="Unassembled WGS sequence"/>
</dbReference>
<comment type="caution">
    <text evidence="3">The sequence shown here is derived from an EMBL/GenBank/DDBJ whole genome shotgun (WGS) entry which is preliminary data.</text>
</comment>
<dbReference type="STRING" id="1324314.BVG16_31355"/>
<dbReference type="CDD" id="cd02966">
    <property type="entry name" value="TlpA_like_family"/>
    <property type="match status" value="1"/>
</dbReference>
<dbReference type="InterPro" id="IPR050553">
    <property type="entry name" value="Thioredoxin_ResA/DsbE_sf"/>
</dbReference>
<dbReference type="AlphaFoldDB" id="A0A1T2WZR2"/>
<accession>A0A1T2WZR2</accession>
<dbReference type="EMBL" id="MSZX01000025">
    <property type="protein sequence ID" value="OPA72956.1"/>
    <property type="molecule type" value="Genomic_DNA"/>
</dbReference>
<dbReference type="GO" id="GO:0016491">
    <property type="term" value="F:oxidoreductase activity"/>
    <property type="evidence" value="ECO:0007669"/>
    <property type="project" value="InterPro"/>
</dbReference>
<dbReference type="InterPro" id="IPR013766">
    <property type="entry name" value="Thioredoxin_domain"/>
</dbReference>
<dbReference type="PROSITE" id="PS51352">
    <property type="entry name" value="THIOREDOXIN_2"/>
    <property type="match status" value="1"/>
</dbReference>
<dbReference type="PANTHER" id="PTHR42852">
    <property type="entry name" value="THIOL:DISULFIDE INTERCHANGE PROTEIN DSBE"/>
    <property type="match status" value="1"/>
</dbReference>
<dbReference type="SUPFAM" id="SSF52833">
    <property type="entry name" value="Thioredoxin-like"/>
    <property type="match status" value="1"/>
</dbReference>
<evidence type="ECO:0000256" key="1">
    <source>
        <dbReference type="ARBA" id="ARBA00023157"/>
    </source>
</evidence>
<evidence type="ECO:0000313" key="4">
    <source>
        <dbReference type="Proteomes" id="UP000190188"/>
    </source>
</evidence>
<dbReference type="Gene3D" id="3.40.30.10">
    <property type="entry name" value="Glutaredoxin"/>
    <property type="match status" value="1"/>
</dbReference>
<proteinExistence type="predicted"/>
<dbReference type="GO" id="GO:0016209">
    <property type="term" value="F:antioxidant activity"/>
    <property type="evidence" value="ECO:0007669"/>
    <property type="project" value="InterPro"/>
</dbReference>
<protein>
    <recommendedName>
        <fullName evidence="2">Thioredoxin domain-containing protein</fullName>
    </recommendedName>
</protein>
<gene>
    <name evidence="3" type="ORF">BVG16_31355</name>
</gene>
<evidence type="ECO:0000259" key="2">
    <source>
        <dbReference type="PROSITE" id="PS51352"/>
    </source>
</evidence>
<dbReference type="Pfam" id="PF00578">
    <property type="entry name" value="AhpC-TSA"/>
    <property type="match status" value="1"/>
</dbReference>
<sequence>MKRGDIQFRRIATILISIAAVIAILCTIVFAQEEGKLSKPNKMKVGSEAPDFSATTVSGLQVSLSAYRGKIVLINFWASYCKPCVREMPLIHQVLQSQDSEIETLFVNVGETKGTIHAFMKEHQFTFPVIIDITGKISKQYGITGLPATFIIDETGNFSKVVLGEVADDKSLRLWLERAKRSIRSIAN</sequence>
<dbReference type="InterPro" id="IPR000866">
    <property type="entry name" value="AhpC/TSA"/>
</dbReference>
<evidence type="ECO:0000313" key="3">
    <source>
        <dbReference type="EMBL" id="OPA72956.1"/>
    </source>
</evidence>
<feature type="domain" description="Thioredoxin" evidence="2">
    <location>
        <begin position="43"/>
        <end position="181"/>
    </location>
</feature>
<dbReference type="RefSeq" id="WP_233147227.1">
    <property type="nucleotide sequence ID" value="NZ_MSZX01000025.1"/>
</dbReference>
<dbReference type="InterPro" id="IPR036249">
    <property type="entry name" value="Thioredoxin-like_sf"/>
</dbReference>